<dbReference type="Proteomes" id="UP000009046">
    <property type="component" value="Unassembled WGS sequence"/>
</dbReference>
<dbReference type="CTD" id="8239005"/>
<keyword evidence="4" id="KW-1185">Reference proteome</keyword>
<protein>
    <submittedName>
        <fullName evidence="2 3">Uncharacterized protein</fullName>
    </submittedName>
</protein>
<dbReference type="EnsemblMetazoa" id="PHUM273500-RA">
    <property type="protein sequence ID" value="PHUM273500-PA"/>
    <property type="gene ID" value="PHUM273500"/>
</dbReference>
<keyword evidence="1" id="KW-0175">Coiled coil</keyword>
<dbReference type="EMBL" id="DS235255">
    <property type="protein sequence ID" value="EEB14018.1"/>
    <property type="molecule type" value="Genomic_DNA"/>
</dbReference>
<sequence>MENVQQIIHKSRIFTERLQQAIAHQDKLTKDAFDVNNFKYSQSLDVSKKNLADAENKYETILSKIENTNLKVHNIAERCEKISEENIILEKTNNELLGSSKPFDNERCETAHVAFSESDTPECSFAYFNLSKNDKCCKEKLWEKIEETCMNVKE</sequence>
<dbReference type="RefSeq" id="XP_002426756.1">
    <property type="nucleotide sequence ID" value="XM_002426711.1"/>
</dbReference>
<proteinExistence type="predicted"/>
<organism>
    <name type="scientific">Pediculus humanus subsp. corporis</name>
    <name type="common">Body louse</name>
    <dbReference type="NCBI Taxonomy" id="121224"/>
    <lineage>
        <taxon>Eukaryota</taxon>
        <taxon>Metazoa</taxon>
        <taxon>Ecdysozoa</taxon>
        <taxon>Arthropoda</taxon>
        <taxon>Hexapoda</taxon>
        <taxon>Insecta</taxon>
        <taxon>Pterygota</taxon>
        <taxon>Neoptera</taxon>
        <taxon>Paraneoptera</taxon>
        <taxon>Psocodea</taxon>
        <taxon>Troctomorpha</taxon>
        <taxon>Phthiraptera</taxon>
        <taxon>Anoplura</taxon>
        <taxon>Pediculidae</taxon>
        <taxon>Pediculus</taxon>
    </lineage>
</organism>
<dbReference type="KEGG" id="phu:Phum_PHUM273500"/>
<accession>E0VKW2</accession>
<dbReference type="AlphaFoldDB" id="E0VKW2"/>
<evidence type="ECO:0000313" key="3">
    <source>
        <dbReference type="EnsemblMetazoa" id="PHUM273500-PA"/>
    </source>
</evidence>
<dbReference type="EMBL" id="AAZO01003166">
    <property type="status" value="NOT_ANNOTATED_CDS"/>
    <property type="molecule type" value="Genomic_DNA"/>
</dbReference>
<evidence type="ECO:0000256" key="1">
    <source>
        <dbReference type="SAM" id="Coils"/>
    </source>
</evidence>
<reference evidence="3" key="3">
    <citation type="submission" date="2020-05" db="UniProtKB">
        <authorList>
            <consortium name="EnsemblMetazoa"/>
        </authorList>
    </citation>
    <scope>IDENTIFICATION</scope>
    <source>
        <strain evidence="3">USDA</strain>
    </source>
</reference>
<feature type="coiled-coil region" evidence="1">
    <location>
        <begin position="44"/>
        <end position="85"/>
    </location>
</feature>
<reference evidence="2" key="2">
    <citation type="submission" date="2007-04" db="EMBL/GenBank/DDBJ databases">
        <title>The genome of the human body louse.</title>
        <authorList>
            <consortium name="The Human Body Louse Genome Consortium"/>
            <person name="Kirkness E."/>
            <person name="Walenz B."/>
            <person name="Hass B."/>
            <person name="Bruggner R."/>
            <person name="Strausberg R."/>
        </authorList>
    </citation>
    <scope>NUCLEOTIDE SEQUENCE</scope>
    <source>
        <strain evidence="2">USDA</strain>
    </source>
</reference>
<reference evidence="2" key="1">
    <citation type="submission" date="2007-04" db="EMBL/GenBank/DDBJ databases">
        <title>Annotation of Pediculus humanus corporis strain USDA.</title>
        <authorList>
            <person name="Kirkness E."/>
            <person name="Hannick L."/>
            <person name="Hass B."/>
            <person name="Bruggner R."/>
            <person name="Lawson D."/>
            <person name="Bidwell S."/>
            <person name="Joardar V."/>
            <person name="Caler E."/>
            <person name="Walenz B."/>
            <person name="Inman J."/>
            <person name="Schobel S."/>
            <person name="Galinsky K."/>
            <person name="Amedeo P."/>
            <person name="Strausberg R."/>
        </authorList>
    </citation>
    <scope>NUCLEOTIDE SEQUENCE</scope>
    <source>
        <strain evidence="2">USDA</strain>
    </source>
</reference>
<dbReference type="HOGENOM" id="CLU_1706375_0_0_1"/>
<evidence type="ECO:0000313" key="2">
    <source>
        <dbReference type="EMBL" id="EEB14018.1"/>
    </source>
</evidence>
<name>E0VKW2_PEDHC</name>
<gene>
    <name evidence="3" type="primary">8239005</name>
    <name evidence="2" type="ORF">Phum_PHUM273500</name>
</gene>
<dbReference type="VEuPathDB" id="VectorBase:PHUM273500"/>
<evidence type="ECO:0000313" key="4">
    <source>
        <dbReference type="Proteomes" id="UP000009046"/>
    </source>
</evidence>
<dbReference type="InParanoid" id="E0VKW2"/>
<dbReference type="GeneID" id="8239005"/>